<dbReference type="VEuPathDB" id="FungiDB:B1J91_K03993g"/>
<evidence type="ECO:0000313" key="3">
    <source>
        <dbReference type="Proteomes" id="UP000054886"/>
    </source>
</evidence>
<dbReference type="GO" id="GO:0004526">
    <property type="term" value="F:ribonuclease P activity"/>
    <property type="evidence" value="ECO:0007669"/>
    <property type="project" value="EnsemblFungi"/>
</dbReference>
<dbReference type="EMBL" id="LLZZ01000172">
    <property type="protein sequence ID" value="KTA96535.1"/>
    <property type="molecule type" value="Genomic_DNA"/>
</dbReference>
<sequence>MDGRVQYEGTNVEIDLSNFSQCSEYIKNQILPTMLGEPNTEFNYITTKVSKNDKIKDKVSSLEKNVKDNNFVIIVSYGDHIQKMVTIVEILKKNFAKDTILHQWNRLHSFEHIKPGKNELLEVRTKVPIMVTALSLADEKEAPQKLTMASNQFYRQS</sequence>
<dbReference type="GO" id="GO:0034965">
    <property type="term" value="P:intronic box C/D snoRNA processing"/>
    <property type="evidence" value="ECO:0007669"/>
    <property type="project" value="EnsemblFungi"/>
</dbReference>
<dbReference type="GO" id="GO:0001682">
    <property type="term" value="P:tRNA 5'-leader removal"/>
    <property type="evidence" value="ECO:0007669"/>
    <property type="project" value="EnsemblFungi"/>
</dbReference>
<dbReference type="GO" id="GO:0042134">
    <property type="term" value="F:rRNA primary transcript binding"/>
    <property type="evidence" value="ECO:0007669"/>
    <property type="project" value="EnsemblFungi"/>
</dbReference>
<name>A0A0W0DDL8_CANGB</name>
<dbReference type="GO" id="GO:0000460">
    <property type="term" value="P:maturation of 5.8S rRNA"/>
    <property type="evidence" value="ECO:0007669"/>
    <property type="project" value="EnsemblFungi"/>
</dbReference>
<dbReference type="InterPro" id="IPR002775">
    <property type="entry name" value="DNA/RNA-bd_Alba-like"/>
</dbReference>
<dbReference type="GO" id="GO:0000171">
    <property type="term" value="F:ribonuclease MRP activity"/>
    <property type="evidence" value="ECO:0007669"/>
    <property type="project" value="EnsemblFungi"/>
</dbReference>
<gene>
    <name evidence="2" type="ORF">AO440_003424</name>
</gene>
<dbReference type="VEuPathDB" id="FungiDB:GVI51_K03839"/>
<dbReference type="Gene3D" id="3.30.110.20">
    <property type="entry name" value="Alba-like domain"/>
    <property type="match status" value="1"/>
</dbReference>
<feature type="domain" description="DNA/RNA-binding protein Alba-like" evidence="1">
    <location>
        <begin position="47"/>
        <end position="110"/>
    </location>
</feature>
<dbReference type="GO" id="GO:0005829">
    <property type="term" value="C:cytosol"/>
    <property type="evidence" value="ECO:0007669"/>
    <property type="project" value="EnsemblFungi"/>
</dbReference>
<dbReference type="Pfam" id="PF01918">
    <property type="entry name" value="Alba"/>
    <property type="match status" value="1"/>
</dbReference>
<dbReference type="Proteomes" id="UP000054886">
    <property type="component" value="Unassembled WGS sequence"/>
</dbReference>
<accession>A0A0W0DDL8</accession>
<reference evidence="2 3" key="1">
    <citation type="submission" date="2015-10" db="EMBL/GenBank/DDBJ databases">
        <title>Draft genomes sequences of Candida glabrata isolates 1A, 1B, 2A, 2B, 3A and 3B.</title>
        <authorList>
            <person name="Haavelsrud O.E."/>
            <person name="Gaustad P."/>
        </authorList>
    </citation>
    <scope>NUCLEOTIDE SEQUENCE [LARGE SCALE GENOMIC DNA]</scope>
    <source>
        <strain evidence="2">910700640</strain>
    </source>
</reference>
<protein>
    <submittedName>
        <fullName evidence="2">Ribonucleases P/MRP protein subunit POP6</fullName>
    </submittedName>
</protein>
<dbReference type="AlphaFoldDB" id="A0A0W0DDL8"/>
<evidence type="ECO:0000313" key="2">
    <source>
        <dbReference type="EMBL" id="KTA96535.1"/>
    </source>
</evidence>
<dbReference type="VEuPathDB" id="FungiDB:CAGL0K03993g"/>
<dbReference type="GO" id="GO:0000294">
    <property type="term" value="P:nuclear-transcribed mRNA catabolic process, RNase MRP-dependent"/>
    <property type="evidence" value="ECO:0007669"/>
    <property type="project" value="EnsemblFungi"/>
</dbReference>
<dbReference type="VEuPathDB" id="FungiDB:GWK60_K03861"/>
<organism evidence="2 3">
    <name type="scientific">Candida glabrata</name>
    <name type="common">Yeast</name>
    <name type="synonym">Torulopsis glabrata</name>
    <dbReference type="NCBI Taxonomy" id="5478"/>
    <lineage>
        <taxon>Eukaryota</taxon>
        <taxon>Fungi</taxon>
        <taxon>Dikarya</taxon>
        <taxon>Ascomycota</taxon>
        <taxon>Saccharomycotina</taxon>
        <taxon>Saccharomycetes</taxon>
        <taxon>Saccharomycetales</taxon>
        <taxon>Saccharomycetaceae</taxon>
        <taxon>Nakaseomyces</taxon>
    </lineage>
</organism>
<dbReference type="GO" id="GO:0005697">
    <property type="term" value="C:telomerase holoenzyme complex"/>
    <property type="evidence" value="ECO:0007669"/>
    <property type="project" value="EnsemblFungi"/>
</dbReference>
<dbReference type="GO" id="GO:0005655">
    <property type="term" value="C:nucleolar ribonuclease P complex"/>
    <property type="evidence" value="ECO:0007669"/>
    <property type="project" value="EnsemblFungi"/>
</dbReference>
<proteinExistence type="predicted"/>
<dbReference type="GO" id="GO:0000172">
    <property type="term" value="C:ribonuclease MRP complex"/>
    <property type="evidence" value="ECO:0007669"/>
    <property type="project" value="EnsemblFungi"/>
</dbReference>
<comment type="caution">
    <text evidence="2">The sequence shown here is derived from an EMBL/GenBank/DDBJ whole genome shotgun (WGS) entry which is preliminary data.</text>
</comment>
<evidence type="ECO:0000259" key="1">
    <source>
        <dbReference type="Pfam" id="PF01918"/>
    </source>
</evidence>
<dbReference type="InterPro" id="IPR036882">
    <property type="entry name" value="Alba-like_dom_sf"/>
</dbReference>
<dbReference type="SUPFAM" id="SSF82704">
    <property type="entry name" value="AlbA-like"/>
    <property type="match status" value="1"/>
</dbReference>